<gene>
    <name evidence="1" type="ORF">F383_22029</name>
</gene>
<dbReference type="PANTHER" id="PTHR35474">
    <property type="entry name" value="ATP PHOSPHORIBOSYLTRANSFERASE REGULATORY SUBUNIT"/>
    <property type="match status" value="1"/>
</dbReference>
<dbReference type="GO" id="GO:0010100">
    <property type="term" value="P:negative regulation of photomorphogenesis"/>
    <property type="evidence" value="ECO:0007669"/>
    <property type="project" value="InterPro"/>
</dbReference>
<dbReference type="EMBL" id="JRRC01147927">
    <property type="protein sequence ID" value="KHG00743.1"/>
    <property type="molecule type" value="Genomic_DNA"/>
</dbReference>
<dbReference type="PANTHER" id="PTHR35474:SF1">
    <property type="entry name" value="ATP PHOSPHORIBOSYLTRANSFERASE REGULATORY SUBUNIT"/>
    <property type="match status" value="1"/>
</dbReference>
<name>A0A0B0MF39_GOSAR</name>
<dbReference type="Proteomes" id="UP000032142">
    <property type="component" value="Unassembled WGS sequence"/>
</dbReference>
<keyword evidence="2" id="KW-1185">Reference proteome</keyword>
<dbReference type="GO" id="GO:0009787">
    <property type="term" value="P:regulation of abscisic acid-activated signaling pathway"/>
    <property type="evidence" value="ECO:0007669"/>
    <property type="project" value="InterPro"/>
</dbReference>
<sequence>MAHTCLTAMVSSVTVPPPYLTTTSYAKPPSYFFSNLKILLLKAPLSASRQRTPNFTSRSITVNCYNDQVVDGDEDEEYDRSLDLLVRFVQNVFRKISKRARKAVRSVLPVFIPSNLVGLSVNGVLILALLWVLTAFLETVLCMQESRDRRIDELVDDQRMWSGAQPAT</sequence>
<accession>A0A0B0MF39</accession>
<proteinExistence type="predicted"/>
<organism evidence="1 2">
    <name type="scientific">Gossypium arboreum</name>
    <name type="common">Tree cotton</name>
    <name type="synonym">Gossypium nanking</name>
    <dbReference type="NCBI Taxonomy" id="29729"/>
    <lineage>
        <taxon>Eukaryota</taxon>
        <taxon>Viridiplantae</taxon>
        <taxon>Streptophyta</taxon>
        <taxon>Embryophyta</taxon>
        <taxon>Tracheophyta</taxon>
        <taxon>Spermatophyta</taxon>
        <taxon>Magnoliopsida</taxon>
        <taxon>eudicotyledons</taxon>
        <taxon>Gunneridae</taxon>
        <taxon>Pentapetalae</taxon>
        <taxon>rosids</taxon>
        <taxon>malvids</taxon>
        <taxon>Malvales</taxon>
        <taxon>Malvaceae</taxon>
        <taxon>Malvoideae</taxon>
        <taxon>Gossypium</taxon>
    </lineage>
</organism>
<protein>
    <submittedName>
        <fullName evidence="1">Bacilysin biosynthesis oxidoreductase ywfH</fullName>
    </submittedName>
</protein>
<evidence type="ECO:0000313" key="2">
    <source>
        <dbReference type="Proteomes" id="UP000032142"/>
    </source>
</evidence>
<reference evidence="2" key="1">
    <citation type="submission" date="2014-09" db="EMBL/GenBank/DDBJ databases">
        <authorList>
            <person name="Mudge J."/>
            <person name="Ramaraj T."/>
            <person name="Lindquist I.E."/>
            <person name="Bharti A.K."/>
            <person name="Sundararajan A."/>
            <person name="Cameron C.T."/>
            <person name="Woodward J.E."/>
            <person name="May G.D."/>
            <person name="Brubaker C."/>
            <person name="Broadhvest J."/>
            <person name="Wilkins T.A."/>
        </authorList>
    </citation>
    <scope>NUCLEOTIDE SEQUENCE</scope>
    <source>
        <strain evidence="2">cv. AKA8401</strain>
    </source>
</reference>
<evidence type="ECO:0000313" key="1">
    <source>
        <dbReference type="EMBL" id="KHG00743.1"/>
    </source>
</evidence>
<comment type="caution">
    <text evidence="1">The sequence shown here is derived from an EMBL/GenBank/DDBJ whole genome shotgun (WGS) entry which is preliminary data.</text>
</comment>
<dbReference type="AlphaFoldDB" id="A0A0B0MF39"/>
<dbReference type="InterPro" id="IPR039324">
    <property type="entry name" value="SHW1"/>
</dbReference>